<dbReference type="Proteomes" id="UP001499942">
    <property type="component" value="Unassembled WGS sequence"/>
</dbReference>
<reference evidence="1 2" key="1">
    <citation type="journal article" date="2019" name="Int. J. Syst. Evol. Microbiol.">
        <title>The Global Catalogue of Microorganisms (GCM) 10K type strain sequencing project: providing services to taxonomists for standard genome sequencing and annotation.</title>
        <authorList>
            <consortium name="The Broad Institute Genomics Platform"/>
            <consortium name="The Broad Institute Genome Sequencing Center for Infectious Disease"/>
            <person name="Wu L."/>
            <person name="Ma J."/>
        </authorList>
    </citation>
    <scope>NUCLEOTIDE SEQUENCE [LARGE SCALE GENOMIC DNA]</scope>
    <source>
        <strain evidence="1 2">JCM 5062</strain>
    </source>
</reference>
<evidence type="ECO:0000313" key="1">
    <source>
        <dbReference type="EMBL" id="GAA2508507.1"/>
    </source>
</evidence>
<sequence length="145" mass="16502">MTTARHLATIDQLRFLPFPGKFSRTDRGYSGVGYHLVDLATSEDFWDDDGTRREIVEDQYEAERDALAVLLTARWGEPQVFSLWSVFDRGMAGEEIPDPWDALSQSVPDVHSWRVDGRWIVVGVAHWDKELPFQLVAAVTETDPP</sequence>
<evidence type="ECO:0000313" key="2">
    <source>
        <dbReference type="Proteomes" id="UP001499942"/>
    </source>
</evidence>
<name>A0ABN3MTE6_9ACTN</name>
<dbReference type="EMBL" id="BAAASR010000026">
    <property type="protein sequence ID" value="GAA2508507.1"/>
    <property type="molecule type" value="Genomic_DNA"/>
</dbReference>
<dbReference type="RefSeq" id="WP_344364444.1">
    <property type="nucleotide sequence ID" value="NZ_BAAASR010000026.1"/>
</dbReference>
<keyword evidence="2" id="KW-1185">Reference proteome</keyword>
<comment type="caution">
    <text evidence="1">The sequence shown here is derived from an EMBL/GenBank/DDBJ whole genome shotgun (WGS) entry which is preliminary data.</text>
</comment>
<gene>
    <name evidence="1" type="ORF">GCM10010393_46650</name>
</gene>
<accession>A0ABN3MTE6</accession>
<proteinExistence type="predicted"/>
<protein>
    <submittedName>
        <fullName evidence="1">Uncharacterized protein</fullName>
    </submittedName>
</protein>
<organism evidence="1 2">
    <name type="scientific">Streptomyces gobitricini</name>
    <dbReference type="NCBI Taxonomy" id="68211"/>
    <lineage>
        <taxon>Bacteria</taxon>
        <taxon>Bacillati</taxon>
        <taxon>Actinomycetota</taxon>
        <taxon>Actinomycetes</taxon>
        <taxon>Kitasatosporales</taxon>
        <taxon>Streptomycetaceae</taxon>
        <taxon>Streptomyces</taxon>
    </lineage>
</organism>